<comment type="subcellular location">
    <subcellularLocation>
        <location evidence="1">Membrane</location>
        <topology evidence="1">Multi-pass membrane protein</topology>
    </subcellularLocation>
</comment>
<reference evidence="9" key="1">
    <citation type="submission" date="2022-11" db="EMBL/GenBank/DDBJ databases">
        <title>Centuries of genome instability and evolution in soft-shell clam transmissible cancer (bioRxiv).</title>
        <authorList>
            <person name="Hart S.F.M."/>
            <person name="Yonemitsu M.A."/>
            <person name="Giersch R.M."/>
            <person name="Beal B.F."/>
            <person name="Arriagada G."/>
            <person name="Davis B.W."/>
            <person name="Ostrander E.A."/>
            <person name="Goff S.P."/>
            <person name="Metzger M.J."/>
        </authorList>
    </citation>
    <scope>NUCLEOTIDE SEQUENCE</scope>
    <source>
        <strain evidence="9">MELC-2E11</strain>
        <tissue evidence="9">Siphon/mantle</tissue>
    </source>
</reference>
<accession>A0ABY7ED49</accession>
<evidence type="ECO:0000256" key="4">
    <source>
        <dbReference type="ARBA" id="ARBA00022989"/>
    </source>
</evidence>
<feature type="transmembrane region" description="Helical" evidence="8">
    <location>
        <begin position="372"/>
        <end position="397"/>
    </location>
</feature>
<feature type="transmembrane region" description="Helical" evidence="8">
    <location>
        <begin position="174"/>
        <end position="193"/>
    </location>
</feature>
<evidence type="ECO:0000256" key="8">
    <source>
        <dbReference type="SAM" id="Phobius"/>
    </source>
</evidence>
<feature type="transmembrane region" description="Helical" evidence="8">
    <location>
        <begin position="231"/>
        <end position="253"/>
    </location>
</feature>
<sequence>MAILGAQLVFSLIVFSFLQKLSCFYSFGRWLLAGRLLRYLHPSDEELRKTAGLPAPGAGKGKGRRNDAKKGSVSRDSEETFTIPRSTPIELDTAKVEAIDLIHLHYYGDYLWIVDFAISAVVVYILTEIYYVYANVNETNISILWCLLAIGFCVRVLIGMTAAYFKAEDGGERILIVTFGFFCLVLCMGILVVDDTVLEFGLEQGYRNFSEAATDLLKGQGIESAGPVHFLTFKIILAFLCSIIGALLTFPGLRVAKLYLDALKYSKENPFKQVLLHINFALPYIVLLLWVRPLSRDILCGLNWRVTTRVMTESVFDNFRIFMFVILCIIRILLLPIHVQSHLNMAYDKVQSIRKESGRISNVDLKKMIARVFYFIIVVTVQYLTPVIILLFMAFMYKTLGQFSWSGTLGETAETFVMSFKRTTVPLNTTASQTQSNATQTIVDRMGEISHTIGHLRAVFTPVFYRGLLSFLTWWTCAAWTLAMTFGLYYHSRVES</sequence>
<evidence type="ECO:0000313" key="10">
    <source>
        <dbReference type="Proteomes" id="UP001164746"/>
    </source>
</evidence>
<keyword evidence="3 8" id="KW-0812">Transmembrane</keyword>
<protein>
    <submittedName>
        <fullName evidence="9">T161B-like protein</fullName>
    </submittedName>
</protein>
<gene>
    <name evidence="9" type="ORF">MAR_017900</name>
</gene>
<feature type="compositionally biased region" description="Basic and acidic residues" evidence="7">
    <location>
        <begin position="64"/>
        <end position="78"/>
    </location>
</feature>
<feature type="transmembrane region" description="Helical" evidence="8">
    <location>
        <begin position="319"/>
        <end position="339"/>
    </location>
</feature>
<keyword evidence="6" id="KW-0325">Glycoprotein</keyword>
<feature type="transmembrane region" description="Helical" evidence="8">
    <location>
        <begin position="472"/>
        <end position="490"/>
    </location>
</feature>
<evidence type="ECO:0000256" key="7">
    <source>
        <dbReference type="SAM" id="MobiDB-lite"/>
    </source>
</evidence>
<name>A0ABY7ED49_MYAAR</name>
<keyword evidence="5 8" id="KW-0472">Membrane</keyword>
<evidence type="ECO:0000256" key="6">
    <source>
        <dbReference type="ARBA" id="ARBA00023180"/>
    </source>
</evidence>
<evidence type="ECO:0000313" key="9">
    <source>
        <dbReference type="EMBL" id="WAR07942.1"/>
    </source>
</evidence>
<feature type="transmembrane region" description="Helical" evidence="8">
    <location>
        <begin position="139"/>
        <end position="162"/>
    </location>
</feature>
<feature type="transmembrane region" description="Helical" evidence="8">
    <location>
        <begin position="6"/>
        <end position="28"/>
    </location>
</feature>
<feature type="transmembrane region" description="Helical" evidence="8">
    <location>
        <begin position="274"/>
        <end position="291"/>
    </location>
</feature>
<dbReference type="InterPro" id="IPR019395">
    <property type="entry name" value="Transmembrane_161A/B"/>
</dbReference>
<evidence type="ECO:0000256" key="5">
    <source>
        <dbReference type="ARBA" id="ARBA00023136"/>
    </source>
</evidence>
<feature type="region of interest" description="Disordered" evidence="7">
    <location>
        <begin position="50"/>
        <end position="80"/>
    </location>
</feature>
<dbReference type="Pfam" id="PF10268">
    <property type="entry name" value="Tmemb_161AB"/>
    <property type="match status" value="1"/>
</dbReference>
<dbReference type="PANTHER" id="PTHR13624:SF6">
    <property type="entry name" value="EMEI"/>
    <property type="match status" value="1"/>
</dbReference>
<keyword evidence="4 8" id="KW-1133">Transmembrane helix</keyword>
<proteinExistence type="inferred from homology"/>
<organism evidence="9 10">
    <name type="scientific">Mya arenaria</name>
    <name type="common">Soft-shell clam</name>
    <dbReference type="NCBI Taxonomy" id="6604"/>
    <lineage>
        <taxon>Eukaryota</taxon>
        <taxon>Metazoa</taxon>
        <taxon>Spiralia</taxon>
        <taxon>Lophotrochozoa</taxon>
        <taxon>Mollusca</taxon>
        <taxon>Bivalvia</taxon>
        <taxon>Autobranchia</taxon>
        <taxon>Heteroconchia</taxon>
        <taxon>Euheterodonta</taxon>
        <taxon>Imparidentia</taxon>
        <taxon>Neoheterodontei</taxon>
        <taxon>Myida</taxon>
        <taxon>Myoidea</taxon>
        <taxon>Myidae</taxon>
        <taxon>Mya</taxon>
    </lineage>
</organism>
<evidence type="ECO:0000256" key="3">
    <source>
        <dbReference type="ARBA" id="ARBA00022692"/>
    </source>
</evidence>
<feature type="transmembrane region" description="Helical" evidence="8">
    <location>
        <begin position="110"/>
        <end position="133"/>
    </location>
</feature>
<evidence type="ECO:0000256" key="1">
    <source>
        <dbReference type="ARBA" id="ARBA00004141"/>
    </source>
</evidence>
<dbReference type="EMBL" id="CP111017">
    <property type="protein sequence ID" value="WAR07942.1"/>
    <property type="molecule type" value="Genomic_DNA"/>
</dbReference>
<dbReference type="Proteomes" id="UP001164746">
    <property type="component" value="Chromosome 6"/>
</dbReference>
<dbReference type="PANTHER" id="PTHR13624">
    <property type="entry name" value="RE42071P"/>
    <property type="match status" value="1"/>
</dbReference>
<comment type="similarity">
    <text evidence="2">Belongs to the TMEM161 family.</text>
</comment>
<evidence type="ECO:0000256" key="2">
    <source>
        <dbReference type="ARBA" id="ARBA00009706"/>
    </source>
</evidence>
<keyword evidence="10" id="KW-1185">Reference proteome</keyword>